<keyword evidence="1 3" id="KW-0808">Transferase</keyword>
<keyword evidence="3" id="KW-0012">Acyltransferase</keyword>
<proteinExistence type="predicted"/>
<dbReference type="EMBL" id="JAKRCV010000078">
    <property type="protein sequence ID" value="MCG7323477.1"/>
    <property type="molecule type" value="Genomic_DNA"/>
</dbReference>
<accession>A0ABS9Q6G8</accession>
<dbReference type="Gene3D" id="3.40.630.30">
    <property type="match status" value="1"/>
</dbReference>
<protein>
    <submittedName>
        <fullName evidence="3">GNAT family N-acetyltransferase</fullName>
        <ecNumber evidence="3">2.3.1.-</ecNumber>
    </submittedName>
</protein>
<dbReference type="EC" id="2.3.1.-" evidence="3"/>
<dbReference type="PANTHER" id="PTHR13947:SF37">
    <property type="entry name" value="LD18367P"/>
    <property type="match status" value="1"/>
</dbReference>
<keyword evidence="4" id="KW-1185">Reference proteome</keyword>
<evidence type="ECO:0000259" key="2">
    <source>
        <dbReference type="PROSITE" id="PS51186"/>
    </source>
</evidence>
<dbReference type="PANTHER" id="PTHR13947">
    <property type="entry name" value="GNAT FAMILY N-ACETYLTRANSFERASE"/>
    <property type="match status" value="1"/>
</dbReference>
<dbReference type="RefSeq" id="WP_239266241.1">
    <property type="nucleotide sequence ID" value="NZ_DAMDMH010000003.1"/>
</dbReference>
<evidence type="ECO:0000256" key="1">
    <source>
        <dbReference type="ARBA" id="ARBA00022679"/>
    </source>
</evidence>
<name>A0ABS9Q6G8_9MICO</name>
<dbReference type="InterPro" id="IPR016181">
    <property type="entry name" value="Acyl_CoA_acyltransferase"/>
</dbReference>
<dbReference type="SUPFAM" id="SSF55729">
    <property type="entry name" value="Acyl-CoA N-acyltransferases (Nat)"/>
    <property type="match status" value="1"/>
</dbReference>
<comment type="caution">
    <text evidence="3">The sequence shown here is derived from an EMBL/GenBank/DDBJ whole genome shotgun (WGS) entry which is preliminary data.</text>
</comment>
<feature type="domain" description="N-acetyltransferase" evidence="2">
    <location>
        <begin position="3"/>
        <end position="178"/>
    </location>
</feature>
<evidence type="ECO:0000313" key="3">
    <source>
        <dbReference type="EMBL" id="MCG7323477.1"/>
    </source>
</evidence>
<sequence>MAIDIHRATTPQDLAGARELILTSLHDDQGYGFQPQWHWDLDHLTEVYVDNPRQAMVVAVDEGTVVGTCAAGIGGSASPPHPAWLADHYADRANVVQLVRLVTDPRLRRKGLGRRLVDATIAFVRAEGGYRVIYLHTNAKIPGALEFWRGAGLVETYDARGDEGDDRFETVHFELPLHATVPA</sequence>
<evidence type="ECO:0000313" key="4">
    <source>
        <dbReference type="Proteomes" id="UP001521931"/>
    </source>
</evidence>
<dbReference type="InterPro" id="IPR050769">
    <property type="entry name" value="NAT_camello-type"/>
</dbReference>
<dbReference type="Pfam" id="PF00583">
    <property type="entry name" value="Acetyltransf_1"/>
    <property type="match status" value="1"/>
</dbReference>
<organism evidence="3 4">
    <name type="scientific">Arsenicicoccus bolidensis</name>
    <dbReference type="NCBI Taxonomy" id="229480"/>
    <lineage>
        <taxon>Bacteria</taxon>
        <taxon>Bacillati</taxon>
        <taxon>Actinomycetota</taxon>
        <taxon>Actinomycetes</taxon>
        <taxon>Micrococcales</taxon>
        <taxon>Intrasporangiaceae</taxon>
        <taxon>Arsenicicoccus</taxon>
    </lineage>
</organism>
<dbReference type="GO" id="GO:0016746">
    <property type="term" value="F:acyltransferase activity"/>
    <property type="evidence" value="ECO:0007669"/>
    <property type="project" value="UniProtKB-KW"/>
</dbReference>
<reference evidence="3 4" key="1">
    <citation type="submission" date="2022-02" db="EMBL/GenBank/DDBJ databases">
        <title>Uncovering new skin microbiome diversity through culturing and metagenomics.</title>
        <authorList>
            <person name="Conlan S."/>
            <person name="Deming C."/>
            <person name="Nisc Comparative Sequencing Program N."/>
            <person name="Segre J.A."/>
        </authorList>
    </citation>
    <scope>NUCLEOTIDE SEQUENCE [LARGE SCALE GENOMIC DNA]</scope>
    <source>
        <strain evidence="3 4">ACRQZ</strain>
    </source>
</reference>
<gene>
    <name evidence="3" type="ORF">MHL29_16490</name>
</gene>
<dbReference type="InterPro" id="IPR000182">
    <property type="entry name" value="GNAT_dom"/>
</dbReference>
<dbReference type="PROSITE" id="PS51186">
    <property type="entry name" value="GNAT"/>
    <property type="match status" value="1"/>
</dbReference>
<dbReference type="Proteomes" id="UP001521931">
    <property type="component" value="Unassembled WGS sequence"/>
</dbReference>